<dbReference type="AlphaFoldDB" id="A0AAD5KRT0"/>
<dbReference type="InterPro" id="IPR029028">
    <property type="entry name" value="Alpha/beta_knot_MTases"/>
</dbReference>
<comment type="similarity">
    <text evidence="1">Belongs to the class IV-like SAM-binding methyltransferase superfamily.</text>
</comment>
<dbReference type="CDD" id="cd18086">
    <property type="entry name" value="HsC9orf114-like"/>
    <property type="match status" value="1"/>
</dbReference>
<evidence type="ECO:0000256" key="2">
    <source>
        <dbReference type="SAM" id="MobiDB-lite"/>
    </source>
</evidence>
<name>A0AAD5KRT0_9FUNG</name>
<keyword evidence="3" id="KW-0489">Methyltransferase</keyword>
<evidence type="ECO:0000313" key="3">
    <source>
        <dbReference type="EMBL" id="KAI9278647.1"/>
    </source>
</evidence>
<keyword evidence="3" id="KW-0808">Transferase</keyword>
<feature type="region of interest" description="Disordered" evidence="2">
    <location>
        <begin position="1"/>
        <end position="56"/>
    </location>
</feature>
<dbReference type="SUPFAM" id="SSF75217">
    <property type="entry name" value="alpha/beta knot"/>
    <property type="match status" value="1"/>
</dbReference>
<proteinExistence type="inferred from homology"/>
<gene>
    <name evidence="3" type="ORF">BDA99DRAFT_492776</name>
</gene>
<comment type="caution">
    <text evidence="3">The sequence shown here is derived from an EMBL/GenBank/DDBJ whole genome shotgun (WGS) entry which is preliminary data.</text>
</comment>
<keyword evidence="4" id="KW-1185">Reference proteome</keyword>
<dbReference type="InterPro" id="IPR029026">
    <property type="entry name" value="tRNA_m1G_MTases_N"/>
</dbReference>
<dbReference type="PANTHER" id="PTHR12150:SF13">
    <property type="entry name" value="METHYLTRANSFERASE C9ORF114-RELATED"/>
    <property type="match status" value="1"/>
</dbReference>
<dbReference type="Gene3D" id="2.40.50.140">
    <property type="entry name" value="Nucleic acid-binding proteins"/>
    <property type="match status" value="1"/>
</dbReference>
<reference evidence="3" key="2">
    <citation type="submission" date="2023-02" db="EMBL/GenBank/DDBJ databases">
        <authorList>
            <consortium name="DOE Joint Genome Institute"/>
            <person name="Mondo S.J."/>
            <person name="Chang Y."/>
            <person name="Wang Y."/>
            <person name="Ahrendt S."/>
            <person name="Andreopoulos W."/>
            <person name="Barry K."/>
            <person name="Beard J."/>
            <person name="Benny G.L."/>
            <person name="Blankenship S."/>
            <person name="Bonito G."/>
            <person name="Cuomo C."/>
            <person name="Desiro A."/>
            <person name="Gervers K.A."/>
            <person name="Hundley H."/>
            <person name="Kuo A."/>
            <person name="LaButti K."/>
            <person name="Lang B.F."/>
            <person name="Lipzen A."/>
            <person name="O'Donnell K."/>
            <person name="Pangilinan J."/>
            <person name="Reynolds N."/>
            <person name="Sandor L."/>
            <person name="Smith M.W."/>
            <person name="Tsang A."/>
            <person name="Grigoriev I.V."/>
            <person name="Stajich J.E."/>
            <person name="Spatafora J.W."/>
        </authorList>
    </citation>
    <scope>NUCLEOTIDE SEQUENCE</scope>
    <source>
        <strain evidence="3">RSA 2281</strain>
    </source>
</reference>
<dbReference type="GO" id="GO:0032259">
    <property type="term" value="P:methylation"/>
    <property type="evidence" value="ECO:0007669"/>
    <property type="project" value="UniProtKB-KW"/>
</dbReference>
<dbReference type="GO" id="GO:0008168">
    <property type="term" value="F:methyltransferase activity"/>
    <property type="evidence" value="ECO:0007669"/>
    <property type="project" value="UniProtKB-KW"/>
</dbReference>
<protein>
    <submittedName>
        <fullName evidence="3">RNA methyltransferase</fullName>
    </submittedName>
</protein>
<dbReference type="EMBL" id="JAIXMP010000001">
    <property type="protein sequence ID" value="KAI9278647.1"/>
    <property type="molecule type" value="Genomic_DNA"/>
</dbReference>
<dbReference type="InterPro" id="IPR003750">
    <property type="entry name" value="Put_MeTrfase-C9orf114-like"/>
</dbReference>
<sequence length="361" mass="40210">MSMNANRQQKRKKPPKTYENKHLSGPLYDPNNARPDKIQKTADNNNENTSKKIPEHPRKYTITVAIPASVIDSAPTLEMKTILAGQIARSLVIFNVDEVVIYDDKKKSTDNRVNPNLFLARVFQYMETPQYLRKALVPFSPDLKFAGLLPPLDAPHHPSLHQALRYREGVTLDKEGSGTLVDIGMYRRARLEKLIQPGVRVTVELPEPLAAADTRKGQKPLNVKAVSPKAPREKAGHYWGYHIRLASSFSRVITESPYEGGYDFTVGISDQNATDMFNDGITDQVKPFSHILFAFGGPMGGLQEAVEADEDLKCAGEDSAELFDLFIDPSARAGTRSVRLEESIAMVMSVFQTATKKGRKN</sequence>
<evidence type="ECO:0000256" key="1">
    <source>
        <dbReference type="ARBA" id="ARBA00009841"/>
    </source>
</evidence>
<organism evidence="3 4">
    <name type="scientific">Phascolomyces articulosus</name>
    <dbReference type="NCBI Taxonomy" id="60185"/>
    <lineage>
        <taxon>Eukaryota</taxon>
        <taxon>Fungi</taxon>
        <taxon>Fungi incertae sedis</taxon>
        <taxon>Mucoromycota</taxon>
        <taxon>Mucoromycotina</taxon>
        <taxon>Mucoromycetes</taxon>
        <taxon>Mucorales</taxon>
        <taxon>Lichtheimiaceae</taxon>
        <taxon>Phascolomyces</taxon>
    </lineage>
</organism>
<dbReference type="InterPro" id="IPR012340">
    <property type="entry name" value="NA-bd_OB-fold"/>
</dbReference>
<dbReference type="SUPFAM" id="SSF50249">
    <property type="entry name" value="Nucleic acid-binding proteins"/>
    <property type="match status" value="1"/>
</dbReference>
<dbReference type="Pfam" id="PF02598">
    <property type="entry name" value="Methyltrn_RNA_3"/>
    <property type="match status" value="1"/>
</dbReference>
<accession>A0AAD5KRT0</accession>
<dbReference type="Proteomes" id="UP001209540">
    <property type="component" value="Unassembled WGS sequence"/>
</dbReference>
<reference evidence="3" key="1">
    <citation type="journal article" date="2022" name="IScience">
        <title>Evolution of zygomycete secretomes and the origins of terrestrial fungal ecologies.</title>
        <authorList>
            <person name="Chang Y."/>
            <person name="Wang Y."/>
            <person name="Mondo S."/>
            <person name="Ahrendt S."/>
            <person name="Andreopoulos W."/>
            <person name="Barry K."/>
            <person name="Beard J."/>
            <person name="Benny G.L."/>
            <person name="Blankenship S."/>
            <person name="Bonito G."/>
            <person name="Cuomo C."/>
            <person name="Desiro A."/>
            <person name="Gervers K.A."/>
            <person name="Hundley H."/>
            <person name="Kuo A."/>
            <person name="LaButti K."/>
            <person name="Lang B.F."/>
            <person name="Lipzen A."/>
            <person name="O'Donnell K."/>
            <person name="Pangilinan J."/>
            <person name="Reynolds N."/>
            <person name="Sandor L."/>
            <person name="Smith M.E."/>
            <person name="Tsang A."/>
            <person name="Grigoriev I.V."/>
            <person name="Stajich J.E."/>
            <person name="Spatafora J.W."/>
        </authorList>
    </citation>
    <scope>NUCLEOTIDE SEQUENCE</scope>
    <source>
        <strain evidence="3">RSA 2281</strain>
    </source>
</reference>
<evidence type="ECO:0000313" key="4">
    <source>
        <dbReference type="Proteomes" id="UP001209540"/>
    </source>
</evidence>
<dbReference type="PANTHER" id="PTHR12150">
    <property type="entry name" value="CLASS IV SAM-BINDING METHYLTRANSFERASE-RELATED"/>
    <property type="match status" value="1"/>
</dbReference>
<dbReference type="Gene3D" id="3.40.1280.10">
    <property type="match status" value="1"/>
</dbReference>